<name>A0A835LV43_9MAGN</name>
<protein>
    <submittedName>
        <fullName evidence="1">Uncharacterized protein</fullName>
    </submittedName>
</protein>
<reference evidence="1 2" key="1">
    <citation type="submission" date="2020-10" db="EMBL/GenBank/DDBJ databases">
        <title>The Coptis chinensis genome and diversification of protoberbering-type alkaloids.</title>
        <authorList>
            <person name="Wang B."/>
            <person name="Shu S."/>
            <person name="Song C."/>
            <person name="Liu Y."/>
        </authorList>
    </citation>
    <scope>NUCLEOTIDE SEQUENCE [LARGE SCALE GENOMIC DNA]</scope>
    <source>
        <strain evidence="1">HL-2020</strain>
        <tissue evidence="1">Leaf</tissue>
    </source>
</reference>
<accession>A0A835LV43</accession>
<keyword evidence="2" id="KW-1185">Reference proteome</keyword>
<evidence type="ECO:0000313" key="1">
    <source>
        <dbReference type="EMBL" id="KAF9606112.1"/>
    </source>
</evidence>
<gene>
    <name evidence="1" type="ORF">IFM89_023135</name>
</gene>
<dbReference type="OrthoDB" id="1001489at2759"/>
<dbReference type="Proteomes" id="UP000631114">
    <property type="component" value="Unassembled WGS sequence"/>
</dbReference>
<sequence>MGVYSTGVTQTSLGACEDGIVTAELLEKLFMAQGAVVPNFHVSADQSRKEVFLFCKENAVGASVASVTEVLEIKQNVIKESEDAEFEASHQRVFLLGENRWEDSSRLVGRNKEVSASKVEFQQQSVLLFVGRGVYYAQNVMELVSQTSSRSEYFWNGLTREQNVHTVTALATTFAMYVKGKHLSVHD</sequence>
<organism evidence="1 2">
    <name type="scientific">Coptis chinensis</name>
    <dbReference type="NCBI Taxonomy" id="261450"/>
    <lineage>
        <taxon>Eukaryota</taxon>
        <taxon>Viridiplantae</taxon>
        <taxon>Streptophyta</taxon>
        <taxon>Embryophyta</taxon>
        <taxon>Tracheophyta</taxon>
        <taxon>Spermatophyta</taxon>
        <taxon>Magnoliopsida</taxon>
        <taxon>Ranunculales</taxon>
        <taxon>Ranunculaceae</taxon>
        <taxon>Coptidoideae</taxon>
        <taxon>Coptis</taxon>
    </lineage>
</organism>
<dbReference type="EMBL" id="JADFTS010000005">
    <property type="protein sequence ID" value="KAF9606112.1"/>
    <property type="molecule type" value="Genomic_DNA"/>
</dbReference>
<proteinExistence type="predicted"/>
<dbReference type="AlphaFoldDB" id="A0A835LV43"/>
<comment type="caution">
    <text evidence="1">The sequence shown here is derived from an EMBL/GenBank/DDBJ whole genome shotgun (WGS) entry which is preliminary data.</text>
</comment>
<evidence type="ECO:0000313" key="2">
    <source>
        <dbReference type="Proteomes" id="UP000631114"/>
    </source>
</evidence>